<feature type="domain" description="Alcohol dehydrogenase-like C-terminal" evidence="6">
    <location>
        <begin position="21"/>
        <end position="138"/>
    </location>
</feature>
<dbReference type="InterPro" id="IPR013149">
    <property type="entry name" value="ADH-like_C"/>
</dbReference>
<dbReference type="PANTHER" id="PTHR43350">
    <property type="entry name" value="NAD-DEPENDENT ALCOHOL DEHYDROGENASE"/>
    <property type="match status" value="1"/>
</dbReference>
<evidence type="ECO:0000256" key="3">
    <source>
        <dbReference type="ARBA" id="ARBA00022723"/>
    </source>
</evidence>
<proteinExistence type="inferred from homology"/>
<evidence type="ECO:0000313" key="8">
    <source>
        <dbReference type="Proteomes" id="UP001597168"/>
    </source>
</evidence>
<organism evidence="7 8">
    <name type="scientific">Saccharothrix hoggarensis</name>
    <dbReference type="NCBI Taxonomy" id="913853"/>
    <lineage>
        <taxon>Bacteria</taxon>
        <taxon>Bacillati</taxon>
        <taxon>Actinomycetota</taxon>
        <taxon>Actinomycetes</taxon>
        <taxon>Pseudonocardiales</taxon>
        <taxon>Pseudonocardiaceae</taxon>
        <taxon>Saccharothrix</taxon>
    </lineage>
</organism>
<evidence type="ECO:0000256" key="5">
    <source>
        <dbReference type="ARBA" id="ARBA00023002"/>
    </source>
</evidence>
<dbReference type="Proteomes" id="UP001597168">
    <property type="component" value="Unassembled WGS sequence"/>
</dbReference>
<dbReference type="InterPro" id="IPR036291">
    <property type="entry name" value="NAD(P)-bd_dom_sf"/>
</dbReference>
<dbReference type="Pfam" id="PF00107">
    <property type="entry name" value="ADH_zinc_N"/>
    <property type="match status" value="1"/>
</dbReference>
<keyword evidence="5" id="KW-0560">Oxidoreductase</keyword>
<sequence length="205" mass="22156">MLTLADGVRGRRVAVTGGGVVGLLTALFARRHGAAEVVVVDPTPRRRAAATALGLTAADPEAGDLAVELKTRWRHGPGDRGADVVFQCRGRSSDLALALRLLRPRGTVVDLAFYPDGARDVRLGEEFHHNGLTVRCAQIGRVPRGTAHAWDRERLSAETVDLLRAEHDAVTRHLITTCVPFEDPPALLADLAARRTHVLQAVFTF</sequence>
<keyword evidence="4" id="KW-0862">Zinc</keyword>
<name>A0ABW3QWV2_9PSEU</name>
<evidence type="ECO:0000259" key="6">
    <source>
        <dbReference type="Pfam" id="PF00107"/>
    </source>
</evidence>
<comment type="cofactor">
    <cofactor evidence="1">
        <name>Zn(2+)</name>
        <dbReference type="ChEBI" id="CHEBI:29105"/>
    </cofactor>
</comment>
<evidence type="ECO:0000256" key="4">
    <source>
        <dbReference type="ARBA" id="ARBA00022833"/>
    </source>
</evidence>
<evidence type="ECO:0000256" key="2">
    <source>
        <dbReference type="ARBA" id="ARBA00008072"/>
    </source>
</evidence>
<keyword evidence="3" id="KW-0479">Metal-binding</keyword>
<dbReference type="Gene3D" id="3.40.50.720">
    <property type="entry name" value="NAD(P)-binding Rossmann-like Domain"/>
    <property type="match status" value="1"/>
</dbReference>
<dbReference type="PANTHER" id="PTHR43350:SF19">
    <property type="entry name" value="D-GULOSIDE 3-DEHYDROGENASE"/>
    <property type="match status" value="1"/>
</dbReference>
<keyword evidence="8" id="KW-1185">Reference proteome</keyword>
<protein>
    <submittedName>
        <fullName evidence="7">Zinc-binding dehydrogenase</fullName>
    </submittedName>
</protein>
<comment type="similarity">
    <text evidence="2">Belongs to the zinc-containing alcohol dehydrogenase family.</text>
</comment>
<comment type="caution">
    <text evidence="7">The sequence shown here is derived from an EMBL/GenBank/DDBJ whole genome shotgun (WGS) entry which is preliminary data.</text>
</comment>
<dbReference type="SUPFAM" id="SSF51735">
    <property type="entry name" value="NAD(P)-binding Rossmann-fold domains"/>
    <property type="match status" value="1"/>
</dbReference>
<accession>A0ABW3QWV2</accession>
<reference evidence="8" key="1">
    <citation type="journal article" date="2019" name="Int. J. Syst. Evol. Microbiol.">
        <title>The Global Catalogue of Microorganisms (GCM) 10K type strain sequencing project: providing services to taxonomists for standard genome sequencing and annotation.</title>
        <authorList>
            <consortium name="The Broad Institute Genomics Platform"/>
            <consortium name="The Broad Institute Genome Sequencing Center for Infectious Disease"/>
            <person name="Wu L."/>
            <person name="Ma J."/>
        </authorList>
    </citation>
    <scope>NUCLEOTIDE SEQUENCE [LARGE SCALE GENOMIC DNA]</scope>
    <source>
        <strain evidence="8">CCUG 60214</strain>
    </source>
</reference>
<evidence type="ECO:0000313" key="7">
    <source>
        <dbReference type="EMBL" id="MFD1149312.1"/>
    </source>
</evidence>
<gene>
    <name evidence="7" type="ORF">ACFQ3T_19435</name>
</gene>
<dbReference type="EMBL" id="JBHTLK010000100">
    <property type="protein sequence ID" value="MFD1149312.1"/>
    <property type="molecule type" value="Genomic_DNA"/>
</dbReference>
<evidence type="ECO:0000256" key="1">
    <source>
        <dbReference type="ARBA" id="ARBA00001947"/>
    </source>
</evidence>
<dbReference type="RefSeq" id="WP_380724720.1">
    <property type="nucleotide sequence ID" value="NZ_JBHTLK010000100.1"/>
</dbReference>